<dbReference type="RefSeq" id="XP_711995.2">
    <property type="nucleotide sequence ID" value="XM_706902.2"/>
</dbReference>
<evidence type="ECO:0000313" key="5">
    <source>
        <dbReference type="EMBL" id="AOW31233.1"/>
    </source>
</evidence>
<dbReference type="InterPro" id="IPR006085">
    <property type="entry name" value="XPG_DNA_repair_N"/>
</dbReference>
<evidence type="ECO:0000259" key="3">
    <source>
        <dbReference type="SMART" id="SM00485"/>
    </source>
</evidence>
<dbReference type="KEGG" id="cal:CAALFM_CR05010WA"/>
<feature type="compositionally biased region" description="Basic and acidic residues" evidence="1">
    <location>
        <begin position="631"/>
        <end position="657"/>
    </location>
</feature>
<dbReference type="GO" id="GO:0005634">
    <property type="term" value="C:nucleus"/>
    <property type="evidence" value="ECO:0000318"/>
    <property type="project" value="GO_Central"/>
</dbReference>
<feature type="region of interest" description="Disordered" evidence="1">
    <location>
        <begin position="551"/>
        <end position="582"/>
    </location>
</feature>
<evidence type="ECO:0000256" key="1">
    <source>
        <dbReference type="SAM" id="MobiDB-lite"/>
    </source>
</evidence>
<organism evidence="5 6">
    <name type="scientific">Candida albicans (strain SC5314 / ATCC MYA-2876)</name>
    <name type="common">Yeast</name>
    <dbReference type="NCBI Taxonomy" id="237561"/>
    <lineage>
        <taxon>Eukaryota</taxon>
        <taxon>Fungi</taxon>
        <taxon>Dikarya</taxon>
        <taxon>Ascomycota</taxon>
        <taxon>Saccharomycotina</taxon>
        <taxon>Pichiomycetes</taxon>
        <taxon>Debaryomycetaceae</taxon>
        <taxon>Candida/Lodderomyces clade</taxon>
        <taxon>Candida</taxon>
    </lineage>
</organism>
<dbReference type="GO" id="GO:0017108">
    <property type="term" value="F:5'-flap endonuclease activity"/>
    <property type="evidence" value="ECO:0000318"/>
    <property type="project" value="GO_Central"/>
</dbReference>
<reference evidence="5 6" key="2">
    <citation type="journal article" date="2007" name="Genome Biol.">
        <title>Assembly of the Candida albicans genome into sixteen supercontigs aligned on the eight chromosomes.</title>
        <authorList>
            <person name="van het Hoog M."/>
            <person name="Rast T.J."/>
            <person name="Martchenko M."/>
            <person name="Grindle S."/>
            <person name="Dignard D."/>
            <person name="Hogues H."/>
            <person name="Cuomo C."/>
            <person name="Berriman M."/>
            <person name="Scherer S."/>
            <person name="Magee B.B."/>
            <person name="Whiteway M."/>
            <person name="Chibana H."/>
            <person name="Nantel A."/>
            <person name="Magee P.T."/>
        </authorList>
    </citation>
    <scope>GENOME REANNOTATION</scope>
    <source>
        <strain evidence="6">SC5314 / ATCC MYA-2876</strain>
    </source>
</reference>
<dbReference type="InterPro" id="IPR006084">
    <property type="entry name" value="XPG/Rad2"/>
</dbReference>
<dbReference type="GO" id="GO:0005737">
    <property type="term" value="C:cytoplasm"/>
    <property type="evidence" value="ECO:0000318"/>
    <property type="project" value="GO_Central"/>
</dbReference>
<dbReference type="Pfam" id="PF00867">
    <property type="entry name" value="XPG_I"/>
    <property type="match status" value="1"/>
</dbReference>
<dbReference type="AlphaFoldDB" id="A0A1D8PSW4"/>
<dbReference type="STRING" id="237561.A0A1D8PSW4"/>
<keyword evidence="6" id="KW-1185">Reference proteome</keyword>
<reference evidence="5 6" key="1">
    <citation type="journal article" date="2004" name="Proc. Natl. Acad. Sci. U.S.A.">
        <title>The diploid genome sequence of Candida albicans.</title>
        <authorList>
            <person name="Jones T."/>
            <person name="Federspiel N.A."/>
            <person name="Chibana H."/>
            <person name="Dungan J."/>
            <person name="Kalman S."/>
            <person name="Magee B.B."/>
            <person name="Newport G."/>
            <person name="Thorstenson Y.R."/>
            <person name="Agabian N."/>
            <person name="Magee P.T."/>
            <person name="Davis R.W."/>
            <person name="Scherer S."/>
        </authorList>
    </citation>
    <scope>NUCLEOTIDE SEQUENCE [LARGE SCALE GENOMIC DNA]</scope>
    <source>
        <strain evidence="6">SC5314 / ATCC MYA-2876</strain>
    </source>
</reference>
<dbReference type="InParanoid" id="A0A1D8PSW4"/>
<feature type="domain" description="XPG N-terminal" evidence="3">
    <location>
        <begin position="1"/>
        <end position="112"/>
    </location>
</feature>
<evidence type="ECO:0000259" key="2">
    <source>
        <dbReference type="SMART" id="SM00484"/>
    </source>
</evidence>
<accession>A0A1D8PSW4</accession>
<sequence length="684" mass="78394">MGIPELWDLLKPSFGKRISLDELVDQSIKERQRPPRVAIDAYSFIFQADHSSIIVEEKDGVLMQNVMAKILALVGLNISVIVVFDGILKPLKLKSKENEGLIYEDELQRLALISNYSENNPFVEQLKIELSNNKIEYVQAPGEGEAQCAYLQKLGIVDYVISQDVDALVFGARRVLRNFSRFAEDIGKSPPKSSDITARSSYYVTPVDMDKVEQETGLATSRLVFLASLRGGDYSVGAKKMGIVNAKNLALSGTSKSMYYTENKSKIQLKELQKSPQKCKGPPPDFANELIDCVQSKDRSIKLHPWDSRLYPEARRSNFDSLLKKMNFYLKEQNRDIFGRKVTFQEEFEFDEYYTMLYLFPLVSDQVPIFIPDTLGSGELKSDLHINLLEKTKVSRISNAIKRKFTQIVGEPIDELPEKQTHLFVPKYYTWSIKHIICKLITHDSDWIKVTNYKEENGLPKVMLKYDASSIFEKYPEIIEARRAVGGQPQSPGKNYIWVPQSLVEHYNPKLIDEYIESTKEKEYIKKYKSSPQKTTLDSLEVSPIKKSTLRGPVPFELKPKSPRKLSPNKSTSLSPRKRSKSVLLPGQKQLDFFLVKQNNKENAMKSIPELKPNDKAIIEDNPFLDSFNSTKEDERNKDNEEVMQQEEEKSNPIEKTITEEAYSSELTFPTFSLDRIFLKDSEY</sequence>
<dbReference type="Proteomes" id="UP000000559">
    <property type="component" value="Chromosome R"/>
</dbReference>
<dbReference type="FunCoup" id="A0A1D8PSW4">
    <property type="interactions" value="82"/>
</dbReference>
<feature type="region of interest" description="Disordered" evidence="1">
    <location>
        <begin position="626"/>
        <end position="657"/>
    </location>
</feature>
<evidence type="ECO:0000313" key="4">
    <source>
        <dbReference type="CGD" id="CAL0000183527"/>
    </source>
</evidence>
<dbReference type="EMBL" id="CP017630">
    <property type="protein sequence ID" value="AOW31233.1"/>
    <property type="molecule type" value="Genomic_DNA"/>
</dbReference>
<dbReference type="SMART" id="SM00485">
    <property type="entry name" value="XPGN"/>
    <property type="match status" value="1"/>
</dbReference>
<evidence type="ECO:0000313" key="6">
    <source>
        <dbReference type="Proteomes" id="UP000000559"/>
    </source>
</evidence>
<dbReference type="GeneID" id="3646389"/>
<dbReference type="GO" id="GO:0008409">
    <property type="term" value="F:5'-3' exonuclease activity"/>
    <property type="evidence" value="ECO:0000318"/>
    <property type="project" value="GO_Central"/>
</dbReference>
<dbReference type="SMART" id="SM00484">
    <property type="entry name" value="XPGI"/>
    <property type="match status" value="1"/>
</dbReference>
<dbReference type="CGD" id="CAL0000183527">
    <property type="gene designation" value="orf19.8267"/>
</dbReference>
<dbReference type="InterPro" id="IPR029060">
    <property type="entry name" value="PIN-like_dom_sf"/>
</dbReference>
<dbReference type="SMR" id="A0A1D8PSW4"/>
<dbReference type="CDD" id="cd09870">
    <property type="entry name" value="PIN_YEN1"/>
    <property type="match status" value="1"/>
</dbReference>
<dbReference type="PANTHER" id="PTHR11081">
    <property type="entry name" value="FLAP ENDONUCLEASE FAMILY MEMBER"/>
    <property type="match status" value="1"/>
</dbReference>
<feature type="domain" description="XPG-I" evidence="2">
    <location>
        <begin position="131"/>
        <end position="218"/>
    </location>
</feature>
<protein>
    <submittedName>
        <fullName evidence="5">Crossover junction endodeoxyribonuclease</fullName>
    </submittedName>
</protein>
<dbReference type="SUPFAM" id="SSF88723">
    <property type="entry name" value="PIN domain-like"/>
    <property type="match status" value="1"/>
</dbReference>
<dbReference type="VEuPathDB" id="FungiDB:CR_05010W_A"/>
<dbReference type="GO" id="GO:0006974">
    <property type="term" value="P:DNA damage response"/>
    <property type="evidence" value="ECO:0007669"/>
    <property type="project" value="UniProtKB-ARBA"/>
</dbReference>
<gene>
    <name evidence="5" type="ordered locus">CAALFM_CR05010WA</name>
    <name evidence="4" type="ordered locus">orf19.8267</name>
</gene>
<name>A0A1D8PSW4_CANAL</name>
<dbReference type="PRINTS" id="PR00853">
    <property type="entry name" value="XPGRADSUPER"/>
</dbReference>
<dbReference type="eggNOG" id="KOG2520">
    <property type="taxonomic scope" value="Eukaryota"/>
</dbReference>
<dbReference type="PANTHER" id="PTHR11081:SF72">
    <property type="entry name" value="HOLLIDAY JUNCTION RESOLVASE YEN1"/>
    <property type="match status" value="1"/>
</dbReference>
<dbReference type="OrthoDB" id="2959108at2759"/>
<dbReference type="InterPro" id="IPR006086">
    <property type="entry name" value="XPG-I_dom"/>
</dbReference>
<reference evidence="5 6" key="3">
    <citation type="journal article" date="2013" name="Genome Biol.">
        <title>Assembly of a phased diploid Candida albicans genome facilitates allele-specific measurements and provides a simple model for repeat and indel structure.</title>
        <authorList>
            <person name="Muzzey D."/>
            <person name="Schwartz K."/>
            <person name="Weissman J.S."/>
            <person name="Sherlock G."/>
        </authorList>
    </citation>
    <scope>NUCLEOTIDE SEQUENCE [LARGE SCALE GENOMIC DNA]</scope>
    <source>
        <strain evidence="6">SC5314 / ATCC MYA-2876</strain>
    </source>
</reference>
<proteinExistence type="predicted"/>
<dbReference type="Gene3D" id="3.40.50.1010">
    <property type="entry name" value="5'-nuclease"/>
    <property type="match status" value="1"/>
</dbReference>